<dbReference type="Proteomes" id="UP000823775">
    <property type="component" value="Unassembled WGS sequence"/>
</dbReference>
<dbReference type="SMART" id="SM01082">
    <property type="entry name" value="CHZ"/>
    <property type="match status" value="1"/>
</dbReference>
<feature type="compositionally biased region" description="Basic and acidic residues" evidence="4">
    <location>
        <begin position="148"/>
        <end position="160"/>
    </location>
</feature>
<gene>
    <name evidence="6" type="ORF">HAX54_017163</name>
</gene>
<reference evidence="6 7" key="1">
    <citation type="journal article" date="2021" name="BMC Genomics">
        <title>Datura genome reveals duplications of psychoactive alkaloid biosynthetic genes and high mutation rate following tissue culture.</title>
        <authorList>
            <person name="Rajewski A."/>
            <person name="Carter-House D."/>
            <person name="Stajich J."/>
            <person name="Litt A."/>
        </authorList>
    </citation>
    <scope>NUCLEOTIDE SEQUENCE [LARGE SCALE GENOMIC DNA]</scope>
    <source>
        <strain evidence="6">AR-01</strain>
    </source>
</reference>
<keyword evidence="2" id="KW-0143">Chaperone</keyword>
<dbReference type="Pfam" id="PF09649">
    <property type="entry name" value="CHZ"/>
    <property type="match status" value="1"/>
</dbReference>
<dbReference type="PANTHER" id="PTHR15410">
    <property type="entry name" value="HIRA-INTERACTING PROTEIN 3"/>
    <property type="match status" value="1"/>
</dbReference>
<feature type="compositionally biased region" description="Basic and acidic residues" evidence="4">
    <location>
        <begin position="173"/>
        <end position="233"/>
    </location>
</feature>
<feature type="region of interest" description="Disordered" evidence="4">
    <location>
        <begin position="1"/>
        <end position="74"/>
    </location>
</feature>
<organism evidence="6 7">
    <name type="scientific">Datura stramonium</name>
    <name type="common">Jimsonweed</name>
    <name type="synonym">Common thornapple</name>
    <dbReference type="NCBI Taxonomy" id="4076"/>
    <lineage>
        <taxon>Eukaryota</taxon>
        <taxon>Viridiplantae</taxon>
        <taxon>Streptophyta</taxon>
        <taxon>Embryophyta</taxon>
        <taxon>Tracheophyta</taxon>
        <taxon>Spermatophyta</taxon>
        <taxon>Magnoliopsida</taxon>
        <taxon>eudicotyledons</taxon>
        <taxon>Gunneridae</taxon>
        <taxon>Pentapetalae</taxon>
        <taxon>asterids</taxon>
        <taxon>lamiids</taxon>
        <taxon>Solanales</taxon>
        <taxon>Solanaceae</taxon>
        <taxon>Solanoideae</taxon>
        <taxon>Datureae</taxon>
        <taxon>Datura</taxon>
    </lineage>
</organism>
<comment type="caution">
    <text evidence="6">The sequence shown here is derived from an EMBL/GenBank/DDBJ whole genome shotgun (WGS) entry which is preliminary data.</text>
</comment>
<evidence type="ECO:0000256" key="1">
    <source>
        <dbReference type="ARBA" id="ARBA00004123"/>
    </source>
</evidence>
<feature type="region of interest" description="Disordered" evidence="4">
    <location>
        <begin position="307"/>
        <end position="410"/>
    </location>
</feature>
<feature type="compositionally biased region" description="Polar residues" evidence="4">
    <location>
        <begin position="161"/>
        <end position="172"/>
    </location>
</feature>
<dbReference type="PANTHER" id="PTHR15410:SF2">
    <property type="entry name" value="HIRA-INTERACTING PROTEIN 3"/>
    <property type="match status" value="1"/>
</dbReference>
<evidence type="ECO:0000259" key="5">
    <source>
        <dbReference type="SMART" id="SM01082"/>
    </source>
</evidence>
<feature type="compositionally biased region" description="Polar residues" evidence="4">
    <location>
        <begin position="134"/>
        <end position="146"/>
    </location>
</feature>
<accession>A0ABS8UMC9</accession>
<evidence type="ECO:0000313" key="7">
    <source>
        <dbReference type="Proteomes" id="UP000823775"/>
    </source>
</evidence>
<evidence type="ECO:0000313" key="6">
    <source>
        <dbReference type="EMBL" id="MCD9559292.1"/>
    </source>
</evidence>
<evidence type="ECO:0000256" key="3">
    <source>
        <dbReference type="ARBA" id="ARBA00023242"/>
    </source>
</evidence>
<dbReference type="InterPro" id="IPR037647">
    <property type="entry name" value="HIRIP3"/>
</dbReference>
<feature type="compositionally biased region" description="Acidic residues" evidence="4">
    <location>
        <begin position="375"/>
        <end position="410"/>
    </location>
</feature>
<sequence length="410" mass="45211">MENADDDSVPKDAQENLEKEASLTKQEKEVLESPKKQVIKKDIKEPALDEAEMDDSPIMGVMSSKSESVNAQGVKASESSIKKAIWERAAHFRANSESITLAGVRRLLEEDLGLEKNTLDAFKKFIQNQIDEVLTSSEAPKSSSVKKSPGEKSKTAKKSGENSVSFSNQSKNIGEKVKSVKKSAVKETVEKSEGLKKRKKTNSEDNLPAKKQKEVSKKLSDENSDGDTDKSDSEDGQSGSSAEIPAKKKVIKGASANAGYGKRVEHLKSIFKACGMSVAPSIYKRAKQVSDDKREDFLIKELEKILSAEGLSTNPTEKEIKEVKKRKERAKELEGIDLSNIVSNTRRRSTTSFVAPPRPKSPPKNEKNDDKDGDSNNDDVSDDDKDDDDSEDDESSQSEEFNEDDNEDSE</sequence>
<protein>
    <recommendedName>
        <fullName evidence="5">Histone chaperone domain-containing protein</fullName>
    </recommendedName>
</protein>
<feature type="domain" description="Histone chaperone" evidence="5">
    <location>
        <begin position="327"/>
        <end position="362"/>
    </location>
</feature>
<dbReference type="EMBL" id="JACEIK010002125">
    <property type="protein sequence ID" value="MCD9559292.1"/>
    <property type="molecule type" value="Genomic_DNA"/>
</dbReference>
<evidence type="ECO:0000256" key="2">
    <source>
        <dbReference type="ARBA" id="ARBA00023186"/>
    </source>
</evidence>
<feature type="compositionally biased region" description="Basic and acidic residues" evidence="4">
    <location>
        <begin position="8"/>
        <end position="47"/>
    </location>
</feature>
<comment type="subcellular location">
    <subcellularLocation>
        <location evidence="1">Nucleus</location>
    </subcellularLocation>
</comment>
<keyword evidence="7" id="KW-1185">Reference proteome</keyword>
<keyword evidence="3" id="KW-0539">Nucleus</keyword>
<dbReference type="InterPro" id="IPR019098">
    <property type="entry name" value="Histone_chaperone_domain_CHZ"/>
</dbReference>
<feature type="region of interest" description="Disordered" evidence="4">
    <location>
        <begin position="134"/>
        <end position="257"/>
    </location>
</feature>
<name>A0ABS8UMC9_DATST</name>
<feature type="compositionally biased region" description="Basic and acidic residues" evidence="4">
    <location>
        <begin position="363"/>
        <end position="374"/>
    </location>
</feature>
<proteinExistence type="predicted"/>
<evidence type="ECO:0000256" key="4">
    <source>
        <dbReference type="SAM" id="MobiDB-lite"/>
    </source>
</evidence>